<dbReference type="RefSeq" id="WP_368280272.1">
    <property type="nucleotide sequence ID" value="NZ_WSZK01000027.1"/>
</dbReference>
<dbReference type="InterPro" id="IPR052537">
    <property type="entry name" value="Extradiol_RC_dioxygenase"/>
</dbReference>
<keyword evidence="3" id="KW-1185">Reference proteome</keyword>
<dbReference type="InterPro" id="IPR004360">
    <property type="entry name" value="Glyas_Fos-R_dOase_dom"/>
</dbReference>
<dbReference type="EMBL" id="WSZK01000027">
    <property type="protein sequence ID" value="MWG35864.1"/>
    <property type="molecule type" value="Genomic_DNA"/>
</dbReference>
<dbReference type="AlphaFoldDB" id="A0A6B0GMA5"/>
<comment type="caution">
    <text evidence="2">The sequence shown here is derived from an EMBL/GenBank/DDBJ whole genome shotgun (WGS) entry which is preliminary data.</text>
</comment>
<dbReference type="PANTHER" id="PTHR36110">
    <property type="entry name" value="RING-CLEAVING DIOXYGENASE MHQE-RELATED"/>
    <property type="match status" value="1"/>
</dbReference>
<evidence type="ECO:0000313" key="3">
    <source>
        <dbReference type="Proteomes" id="UP000451471"/>
    </source>
</evidence>
<proteinExistence type="predicted"/>
<dbReference type="Pfam" id="PF00903">
    <property type="entry name" value="Glyoxalase"/>
    <property type="match status" value="1"/>
</dbReference>
<reference evidence="2 3" key="1">
    <citation type="submission" date="2019-12" db="EMBL/GenBank/DDBJ databases">
        <title>Halocatena pleomorpha gen. nov. sp. nov., an extremely halophilic archaeon of family Halobacteriaceae isolated from saltpan soil.</title>
        <authorList>
            <person name="Pal Y."/>
            <person name="Verma A."/>
            <person name="Krishnamurthi S."/>
            <person name="Kumar P."/>
        </authorList>
    </citation>
    <scope>NUCLEOTIDE SEQUENCE [LARGE SCALE GENOMIC DNA]</scope>
    <source>
        <strain evidence="2 3">JCM 16495</strain>
    </source>
</reference>
<dbReference type="InterPro" id="IPR029068">
    <property type="entry name" value="Glyas_Bleomycin-R_OHBP_Dase"/>
</dbReference>
<evidence type="ECO:0000259" key="1">
    <source>
        <dbReference type="PROSITE" id="PS51819"/>
    </source>
</evidence>
<dbReference type="Proteomes" id="UP000451471">
    <property type="component" value="Unassembled WGS sequence"/>
</dbReference>
<dbReference type="Gene3D" id="3.10.180.10">
    <property type="entry name" value="2,3-Dihydroxybiphenyl 1,2-Dioxygenase, domain 1"/>
    <property type="match status" value="1"/>
</dbReference>
<dbReference type="PROSITE" id="PS51819">
    <property type="entry name" value="VOC"/>
    <property type="match status" value="1"/>
</dbReference>
<accession>A0A6B0GMA5</accession>
<protein>
    <submittedName>
        <fullName evidence="2">VOC family protein</fullName>
    </submittedName>
</protein>
<name>A0A6B0GMA5_9EURY</name>
<gene>
    <name evidence="2" type="ORF">GQS65_15460</name>
</gene>
<dbReference type="InterPro" id="IPR037523">
    <property type="entry name" value="VOC_core"/>
</dbReference>
<feature type="domain" description="VOC" evidence="1">
    <location>
        <begin position="20"/>
        <end position="144"/>
    </location>
</feature>
<dbReference type="PANTHER" id="PTHR36110:SF4">
    <property type="entry name" value="RING-CLEAVING DIOXYGENASE MHQA-RELATED"/>
    <property type="match status" value="1"/>
</dbReference>
<sequence>MTDDIDISAERPASTIAVEGTDHVTLVGSNPEDTVAFYRDVLGMRLVMRQPNLDRSEVEHLFFDAGDGRLVTFFCEADRESAEDQAPGVGAVHHLAFRLDPAQFRETRENLQESGRRFSEFDRGAFHSLYTKDHNGLVVELVADKFVVPDDRRAEVLATAHAHRVEAGAEFVRGEDLAAALESLGLPVEEHDLPDAPTGTDVPVERA</sequence>
<organism evidence="2 3">
    <name type="scientific">Halomarina oriensis</name>
    <dbReference type="NCBI Taxonomy" id="671145"/>
    <lineage>
        <taxon>Archaea</taxon>
        <taxon>Methanobacteriati</taxon>
        <taxon>Methanobacteriota</taxon>
        <taxon>Stenosarchaea group</taxon>
        <taxon>Halobacteria</taxon>
        <taxon>Halobacteriales</taxon>
        <taxon>Natronomonadaceae</taxon>
        <taxon>Halomarina</taxon>
    </lineage>
</organism>
<dbReference type="SUPFAM" id="SSF54593">
    <property type="entry name" value="Glyoxalase/Bleomycin resistance protein/Dihydroxybiphenyl dioxygenase"/>
    <property type="match status" value="1"/>
</dbReference>
<evidence type="ECO:0000313" key="2">
    <source>
        <dbReference type="EMBL" id="MWG35864.1"/>
    </source>
</evidence>